<dbReference type="OrthoDB" id="9812571at2"/>
<keyword evidence="2" id="KW-0808">Transferase</keyword>
<evidence type="ECO:0000313" key="4">
    <source>
        <dbReference type="Proteomes" id="UP000186230"/>
    </source>
</evidence>
<comment type="similarity">
    <text evidence="1">Belongs to the transferase hexapeptide repeat family.</text>
</comment>
<evidence type="ECO:0000256" key="1">
    <source>
        <dbReference type="ARBA" id="ARBA00007274"/>
    </source>
</evidence>
<protein>
    <submittedName>
        <fullName evidence="3">Nodulation protein L</fullName>
    </submittedName>
</protein>
<dbReference type="Gene3D" id="2.160.10.10">
    <property type="entry name" value="Hexapeptide repeat proteins"/>
    <property type="match status" value="1"/>
</dbReference>
<dbReference type="InterPro" id="IPR051159">
    <property type="entry name" value="Hexapeptide_acetyltransf"/>
</dbReference>
<reference evidence="3 4" key="1">
    <citation type="submission" date="2016-07" db="EMBL/GenBank/DDBJ databases">
        <title>Multi-omics approach to identify versatile polysaccharide utilization systems of a marine flavobacterium Gramella flava.</title>
        <authorList>
            <person name="Tang K."/>
        </authorList>
    </citation>
    <scope>NUCLEOTIDE SEQUENCE [LARGE SCALE GENOMIC DNA]</scope>
    <source>
        <strain evidence="3 4">JLT2011</strain>
    </source>
</reference>
<organism evidence="3 4">
    <name type="scientific">Christiangramia flava JLT2011</name>
    <dbReference type="NCBI Taxonomy" id="1229726"/>
    <lineage>
        <taxon>Bacteria</taxon>
        <taxon>Pseudomonadati</taxon>
        <taxon>Bacteroidota</taxon>
        <taxon>Flavobacteriia</taxon>
        <taxon>Flavobacteriales</taxon>
        <taxon>Flavobacteriaceae</taxon>
        <taxon>Christiangramia</taxon>
    </lineage>
</organism>
<sequence length="152" mass="17023">MRANIFERLLAGETIDFHDPDYAEIRNACDETRKAVVTLNNATEPLEIRKIFEKVIGVGIDETTTLYPPFFVNYGKNIKLGKRVFINAACSFLDLGGVVIEDDVMIGPKVNVLSEGHPTGISNRKQLTPGRILIRQNVDWRGCHYISGCGNW</sequence>
<dbReference type="KEGG" id="gfl:GRFL_0609"/>
<name>A0A1L7I2C0_9FLAO</name>
<dbReference type="AlphaFoldDB" id="A0A1L7I2C0"/>
<evidence type="ECO:0000256" key="2">
    <source>
        <dbReference type="ARBA" id="ARBA00022679"/>
    </source>
</evidence>
<dbReference type="PANTHER" id="PTHR23416">
    <property type="entry name" value="SIALIC ACID SYNTHASE-RELATED"/>
    <property type="match status" value="1"/>
</dbReference>
<dbReference type="EMBL" id="CP016359">
    <property type="protein sequence ID" value="APU67333.1"/>
    <property type="molecule type" value="Genomic_DNA"/>
</dbReference>
<dbReference type="PANTHER" id="PTHR23416:SF23">
    <property type="entry name" value="ACETYLTRANSFERASE C18B11.09C-RELATED"/>
    <property type="match status" value="1"/>
</dbReference>
<gene>
    <name evidence="3" type="ORF">GRFL_0609</name>
</gene>
<proteinExistence type="inferred from homology"/>
<dbReference type="Proteomes" id="UP000186230">
    <property type="component" value="Chromosome"/>
</dbReference>
<evidence type="ECO:0000313" key="3">
    <source>
        <dbReference type="EMBL" id="APU67333.1"/>
    </source>
</evidence>
<keyword evidence="4" id="KW-1185">Reference proteome</keyword>
<dbReference type="GO" id="GO:0008374">
    <property type="term" value="F:O-acyltransferase activity"/>
    <property type="evidence" value="ECO:0007669"/>
    <property type="project" value="TreeGrafter"/>
</dbReference>
<dbReference type="RefSeq" id="WP_139839195.1">
    <property type="nucleotide sequence ID" value="NZ_AMRU01000003.1"/>
</dbReference>
<dbReference type="STRING" id="1229726.GRFL_0609"/>
<dbReference type="SUPFAM" id="SSF51161">
    <property type="entry name" value="Trimeric LpxA-like enzymes"/>
    <property type="match status" value="1"/>
</dbReference>
<dbReference type="InterPro" id="IPR011004">
    <property type="entry name" value="Trimer_LpxA-like_sf"/>
</dbReference>
<accession>A0A1L7I2C0</accession>